<dbReference type="Proteomes" id="UP000189761">
    <property type="component" value="Unassembled WGS sequence"/>
</dbReference>
<dbReference type="InterPro" id="IPR050248">
    <property type="entry name" value="Polysacc_deacetylase_ArnD"/>
</dbReference>
<feature type="domain" description="NodB homology" evidence="2">
    <location>
        <begin position="170"/>
        <end position="355"/>
    </location>
</feature>
<dbReference type="InterPro" id="IPR036582">
    <property type="entry name" value="Mao_N_sf"/>
</dbReference>
<dbReference type="SUPFAM" id="SSF88713">
    <property type="entry name" value="Glycoside hydrolase/deacetylase"/>
    <property type="match status" value="1"/>
</dbReference>
<dbReference type="GO" id="GO:0016810">
    <property type="term" value="F:hydrolase activity, acting on carbon-nitrogen (but not peptide) bonds"/>
    <property type="evidence" value="ECO:0007669"/>
    <property type="project" value="InterPro"/>
</dbReference>
<dbReference type="CDD" id="cd10944">
    <property type="entry name" value="CE4_SmPgdA_like"/>
    <property type="match status" value="1"/>
</dbReference>
<comment type="caution">
    <text evidence="3">The sequence shown here is derived from an EMBL/GenBank/DDBJ whole genome shotgun (WGS) entry which is preliminary data.</text>
</comment>
<dbReference type="InterPro" id="IPR012854">
    <property type="entry name" value="Cu_amine_oxidase-like_N"/>
</dbReference>
<evidence type="ECO:0000256" key="1">
    <source>
        <dbReference type="SAM" id="SignalP"/>
    </source>
</evidence>
<feature type="signal peptide" evidence="1">
    <location>
        <begin position="1"/>
        <end position="25"/>
    </location>
</feature>
<name>A0A8E2IBK6_9BACI</name>
<dbReference type="Gene3D" id="3.30.457.10">
    <property type="entry name" value="Copper amine oxidase-like, N-terminal domain"/>
    <property type="match status" value="1"/>
</dbReference>
<dbReference type="PANTHER" id="PTHR10587">
    <property type="entry name" value="GLYCOSYL TRANSFERASE-RELATED"/>
    <property type="match status" value="1"/>
</dbReference>
<accession>A0A8E2IBK6</accession>
<dbReference type="Pfam" id="PF01522">
    <property type="entry name" value="Polysacc_deac_1"/>
    <property type="match status" value="1"/>
</dbReference>
<proteinExistence type="predicted"/>
<dbReference type="InterPro" id="IPR011330">
    <property type="entry name" value="Glyco_hydro/deAcase_b/a-brl"/>
</dbReference>
<evidence type="ECO:0000259" key="2">
    <source>
        <dbReference type="PROSITE" id="PS51677"/>
    </source>
</evidence>
<evidence type="ECO:0000313" key="4">
    <source>
        <dbReference type="Proteomes" id="UP000189761"/>
    </source>
</evidence>
<evidence type="ECO:0000313" key="3">
    <source>
        <dbReference type="EMBL" id="OOP68428.1"/>
    </source>
</evidence>
<dbReference type="Gene3D" id="3.20.20.370">
    <property type="entry name" value="Glycoside hydrolase/deacetylase"/>
    <property type="match status" value="1"/>
</dbReference>
<dbReference type="AlphaFoldDB" id="A0A8E2IBK6"/>
<feature type="chain" id="PRO_5034169800" description="NodB homology domain-containing protein" evidence="1">
    <location>
        <begin position="26"/>
        <end position="372"/>
    </location>
</feature>
<sequence>MKKISMILLLSLICTLGFFSGKAEASSTGPASIVINDELIKFKDVKPFMSNNVTYVPIRLFSQALGVDVNWDQQKQIAILTKASRKLSLDLKQNMIMTESGGKQKVSLHLVNNQMVAPYRFIGEYFGYQVEYVQKGSFARITDKNAKLSNEQIYEKYKKELTKTIVKPGKVAYLTFDDGPNAHTERILNILKKYDAKATFFMLNDNMASHQTVVKEMVSEGHGVGCHGVTHDQQKFYRSPASAVGEMNTCLSTLAKITGQHSTVIRVPYGSKPYMTTNYRKAMDAKGYQMWDWNVDSLDWKLLNGPKTANYTINQIKAIQKSGTSPLILFHDKATTADALPAVLSYLKENGYELLPITNEIEAYNFWDRRKI</sequence>
<keyword evidence="4" id="KW-1185">Reference proteome</keyword>
<dbReference type="RefSeq" id="WP_078110133.1">
    <property type="nucleotide sequence ID" value="NZ_CP065424.1"/>
</dbReference>
<dbReference type="GO" id="GO:0005975">
    <property type="term" value="P:carbohydrate metabolic process"/>
    <property type="evidence" value="ECO:0007669"/>
    <property type="project" value="InterPro"/>
</dbReference>
<reference evidence="3 4" key="1">
    <citation type="submission" date="2017-01" db="EMBL/GenBank/DDBJ databases">
        <title>Draft genome sequence of Bacillus oleronius.</title>
        <authorList>
            <person name="Allam M."/>
        </authorList>
    </citation>
    <scope>NUCLEOTIDE SEQUENCE [LARGE SCALE GENOMIC DNA]</scope>
    <source>
        <strain evidence="3 4">DSM 9356</strain>
    </source>
</reference>
<dbReference type="Pfam" id="PF07833">
    <property type="entry name" value="Cu_amine_oxidN1"/>
    <property type="match status" value="1"/>
</dbReference>
<dbReference type="EMBL" id="MTLA01000109">
    <property type="protein sequence ID" value="OOP68428.1"/>
    <property type="molecule type" value="Genomic_DNA"/>
</dbReference>
<keyword evidence="1" id="KW-0732">Signal</keyword>
<gene>
    <name evidence="3" type="ORF">BWZ43_10465</name>
</gene>
<dbReference type="PANTHER" id="PTHR10587:SF125">
    <property type="entry name" value="POLYSACCHARIDE DEACETYLASE YHEN-RELATED"/>
    <property type="match status" value="1"/>
</dbReference>
<protein>
    <recommendedName>
        <fullName evidence="2">NodB homology domain-containing protein</fullName>
    </recommendedName>
</protein>
<dbReference type="PROSITE" id="PS51677">
    <property type="entry name" value="NODB"/>
    <property type="match status" value="1"/>
</dbReference>
<organism evidence="3 4">
    <name type="scientific">Heyndrickxia oleronia</name>
    <dbReference type="NCBI Taxonomy" id="38875"/>
    <lineage>
        <taxon>Bacteria</taxon>
        <taxon>Bacillati</taxon>
        <taxon>Bacillota</taxon>
        <taxon>Bacilli</taxon>
        <taxon>Bacillales</taxon>
        <taxon>Bacillaceae</taxon>
        <taxon>Heyndrickxia</taxon>
    </lineage>
</organism>
<dbReference type="SUPFAM" id="SSF55383">
    <property type="entry name" value="Copper amine oxidase, domain N"/>
    <property type="match status" value="1"/>
</dbReference>
<dbReference type="InterPro" id="IPR002509">
    <property type="entry name" value="NODB_dom"/>
</dbReference>